<gene>
    <name evidence="2" type="ordered locus">CHU_1728</name>
</gene>
<keyword evidence="3" id="KW-1185">Reference proteome</keyword>
<keyword evidence="1" id="KW-1133">Transmembrane helix</keyword>
<keyword evidence="1" id="KW-0812">Transmembrane</keyword>
<sequence length="657" mass="76234">MLLYCVIYSMGIVFSPCKTDYAIIFLKIFMIPIRIFLFVSLVLFCFTSYAQNTFNLKNPGEAIATKCATCLQTLKMMPPEVQMGVSISETHEVYFLITDPVWFSKLFRTSADGIAIDLVSKDQYVCGGKNKTETSWAGKGTLLEPMYLTKLKANAFTLPNGYYAVKIGEVPPILWGKEIEANVLLIQNYYLCQYKTFYQLPTFGWGLLDMGLYLNKLVFKSDKDSNKTLYQRVFQKEFKFVVPFEKGKYEYSAADVKPIFDSLNLVDYDIKSITIRAYSSIEGPKNVNIDLQQKRAQSIVTALQGYQKSTIRMDIHASENWVEFLQDIKTTKYAAFASLTKDEIKAKLTDKTIMAELEPILKKHRKAILYIELDKKNPYLNTDSEQLVKQFNASLTDKNLQRALEIQTVLYDRLRSEAAENYANRMEIPRKTEFSILLNNKGIFSFLVDMDAQAALKQFQELSRLFPNEGRFRYNICVLKFQLWLEGTLTTKPDDFKIEIYSLNKYGIPATLINRMLVNYYIIRGDQYMQLKDYINKDKCLTSIQAIYKNLIMTDDDMVSLAQYFSYYAKYDWATALLKPKINTIDVDEELLFYYINLTISDPFYTDKPEYRSIMLNAININQQRYCAAFNSIEKQGITFQLLEDDYLKKTYCENCQ</sequence>
<organism evidence="2 3">
    <name type="scientific">Cytophaga hutchinsonii (strain ATCC 33406 / DSM 1761 / CIP 103989 / NBRC 15051 / NCIMB 9469 / D465)</name>
    <dbReference type="NCBI Taxonomy" id="269798"/>
    <lineage>
        <taxon>Bacteria</taxon>
        <taxon>Pseudomonadati</taxon>
        <taxon>Bacteroidota</taxon>
        <taxon>Cytophagia</taxon>
        <taxon>Cytophagales</taxon>
        <taxon>Cytophagaceae</taxon>
        <taxon>Cytophaga</taxon>
    </lineage>
</organism>
<dbReference type="AlphaFoldDB" id="A0A6N4SRT3"/>
<protein>
    <submittedName>
        <fullName evidence="2">Uncharacterized protein</fullName>
    </submittedName>
</protein>
<keyword evidence="1" id="KW-0472">Membrane</keyword>
<reference evidence="2 3" key="1">
    <citation type="journal article" date="2007" name="Appl. Environ. Microbiol.">
        <title>Genome sequence of the cellulolytic gliding bacterium Cytophaga hutchinsonii.</title>
        <authorList>
            <person name="Xie G."/>
            <person name="Bruce D.C."/>
            <person name="Challacombe J.F."/>
            <person name="Chertkov O."/>
            <person name="Detter J.C."/>
            <person name="Gilna P."/>
            <person name="Han C.S."/>
            <person name="Lucas S."/>
            <person name="Misra M."/>
            <person name="Myers G.L."/>
            <person name="Richardson P."/>
            <person name="Tapia R."/>
            <person name="Thayer N."/>
            <person name="Thompson L.S."/>
            <person name="Brettin T.S."/>
            <person name="Henrissat B."/>
            <person name="Wilson D.B."/>
            <person name="McBride M.J."/>
        </authorList>
    </citation>
    <scope>NUCLEOTIDE SEQUENCE [LARGE SCALE GENOMIC DNA]</scope>
    <source>
        <strain evidence="3">ATCC 33406 / DSM 1761 / CIP 103989 / NBRC 15051 / NCIMB 9469 / D465</strain>
    </source>
</reference>
<proteinExistence type="predicted"/>
<accession>A0A6N4SRT3</accession>
<evidence type="ECO:0000313" key="3">
    <source>
        <dbReference type="Proteomes" id="UP000001822"/>
    </source>
</evidence>
<name>A0A6N4SRT3_CYTH3</name>
<dbReference type="EMBL" id="CP000383">
    <property type="protein sequence ID" value="ABG58995.1"/>
    <property type="molecule type" value="Genomic_DNA"/>
</dbReference>
<dbReference type="Proteomes" id="UP000001822">
    <property type="component" value="Chromosome"/>
</dbReference>
<dbReference type="KEGG" id="chu:CHU_1728"/>
<evidence type="ECO:0000256" key="1">
    <source>
        <dbReference type="SAM" id="Phobius"/>
    </source>
</evidence>
<feature type="transmembrane region" description="Helical" evidence="1">
    <location>
        <begin position="21"/>
        <end position="49"/>
    </location>
</feature>
<evidence type="ECO:0000313" key="2">
    <source>
        <dbReference type="EMBL" id="ABG58995.1"/>
    </source>
</evidence>